<dbReference type="Proteomes" id="UP000256964">
    <property type="component" value="Unassembled WGS sequence"/>
</dbReference>
<reference evidence="1 2" key="1">
    <citation type="journal article" date="2018" name="Biotechnol. Biofuels">
        <title>Integrative visual omics of the white-rot fungus Polyporus brumalis exposes the biotechnological potential of its oxidative enzymes for delignifying raw plant biomass.</title>
        <authorList>
            <person name="Miyauchi S."/>
            <person name="Rancon A."/>
            <person name="Drula E."/>
            <person name="Hage H."/>
            <person name="Chaduli D."/>
            <person name="Favel A."/>
            <person name="Grisel S."/>
            <person name="Henrissat B."/>
            <person name="Herpoel-Gimbert I."/>
            <person name="Ruiz-Duenas F.J."/>
            <person name="Chevret D."/>
            <person name="Hainaut M."/>
            <person name="Lin J."/>
            <person name="Wang M."/>
            <person name="Pangilinan J."/>
            <person name="Lipzen A."/>
            <person name="Lesage-Meessen L."/>
            <person name="Navarro D."/>
            <person name="Riley R."/>
            <person name="Grigoriev I.V."/>
            <person name="Zhou S."/>
            <person name="Raouche S."/>
            <person name="Rosso M.N."/>
        </authorList>
    </citation>
    <scope>NUCLEOTIDE SEQUENCE [LARGE SCALE GENOMIC DNA]</scope>
    <source>
        <strain evidence="1 2">BRFM 1820</strain>
    </source>
</reference>
<evidence type="ECO:0000313" key="2">
    <source>
        <dbReference type="Proteomes" id="UP000256964"/>
    </source>
</evidence>
<evidence type="ECO:0000313" key="1">
    <source>
        <dbReference type="EMBL" id="RDX53498.1"/>
    </source>
</evidence>
<proteinExistence type="predicted"/>
<accession>A0A371DLU2</accession>
<dbReference type="AlphaFoldDB" id="A0A371DLU2"/>
<organism evidence="1 2">
    <name type="scientific">Lentinus brumalis</name>
    <dbReference type="NCBI Taxonomy" id="2498619"/>
    <lineage>
        <taxon>Eukaryota</taxon>
        <taxon>Fungi</taxon>
        <taxon>Dikarya</taxon>
        <taxon>Basidiomycota</taxon>
        <taxon>Agaricomycotina</taxon>
        <taxon>Agaricomycetes</taxon>
        <taxon>Polyporales</taxon>
        <taxon>Polyporaceae</taxon>
        <taxon>Lentinus</taxon>
    </lineage>
</organism>
<keyword evidence="2" id="KW-1185">Reference proteome</keyword>
<sequence length="154" mass="17336">MNLVSHHHRMLNVDFDAANCQSLSDLGCERHYRAFRGPGATLPVEPARGVFQHRGEEGLLRDLKTKVVSQNELSLISQPTLRKQCPDRQLTSLPSCFPRQMSSLLRSSLALRTHMPRPIGHRTIRDMGARDPAVAISRCSQKPFSDPMVRSHES</sequence>
<gene>
    <name evidence="1" type="ORF">OH76DRAFT_1225592</name>
</gene>
<protein>
    <submittedName>
        <fullName evidence="1">Uncharacterized protein</fullName>
    </submittedName>
</protein>
<name>A0A371DLU2_9APHY</name>
<dbReference type="EMBL" id="KZ857387">
    <property type="protein sequence ID" value="RDX53498.1"/>
    <property type="molecule type" value="Genomic_DNA"/>
</dbReference>